<keyword evidence="4" id="KW-0132">Cell division</keyword>
<reference evidence="12 13" key="1">
    <citation type="journal article" date="2019" name="Nat. Ecol. Evol.">
        <title>Megaphylogeny resolves global patterns of mushroom evolution.</title>
        <authorList>
            <person name="Varga T."/>
            <person name="Krizsan K."/>
            <person name="Foldi C."/>
            <person name="Dima B."/>
            <person name="Sanchez-Garcia M."/>
            <person name="Sanchez-Ramirez S."/>
            <person name="Szollosi G.J."/>
            <person name="Szarkandi J.G."/>
            <person name="Papp V."/>
            <person name="Albert L."/>
            <person name="Andreopoulos W."/>
            <person name="Angelini C."/>
            <person name="Antonin V."/>
            <person name="Barry K.W."/>
            <person name="Bougher N.L."/>
            <person name="Buchanan P."/>
            <person name="Buyck B."/>
            <person name="Bense V."/>
            <person name="Catcheside P."/>
            <person name="Chovatia M."/>
            <person name="Cooper J."/>
            <person name="Damon W."/>
            <person name="Desjardin D."/>
            <person name="Finy P."/>
            <person name="Geml J."/>
            <person name="Haridas S."/>
            <person name="Hughes K."/>
            <person name="Justo A."/>
            <person name="Karasinski D."/>
            <person name="Kautmanova I."/>
            <person name="Kiss B."/>
            <person name="Kocsube S."/>
            <person name="Kotiranta H."/>
            <person name="LaButti K.M."/>
            <person name="Lechner B.E."/>
            <person name="Liimatainen K."/>
            <person name="Lipzen A."/>
            <person name="Lukacs Z."/>
            <person name="Mihaltcheva S."/>
            <person name="Morgado L.N."/>
            <person name="Niskanen T."/>
            <person name="Noordeloos M.E."/>
            <person name="Ohm R.A."/>
            <person name="Ortiz-Santana B."/>
            <person name="Ovrebo C."/>
            <person name="Racz N."/>
            <person name="Riley R."/>
            <person name="Savchenko A."/>
            <person name="Shiryaev A."/>
            <person name="Soop K."/>
            <person name="Spirin V."/>
            <person name="Szebenyi C."/>
            <person name="Tomsovsky M."/>
            <person name="Tulloss R.E."/>
            <person name="Uehling J."/>
            <person name="Grigoriev I.V."/>
            <person name="Vagvolgyi C."/>
            <person name="Papp T."/>
            <person name="Martin F.M."/>
            <person name="Miettinen O."/>
            <person name="Hibbett D.S."/>
            <person name="Nagy L.G."/>
        </authorList>
    </citation>
    <scope>NUCLEOTIDE SEQUENCE [LARGE SCALE GENOMIC DNA]</scope>
    <source>
        <strain evidence="12 13">FP101781</strain>
    </source>
</reference>
<dbReference type="SUPFAM" id="SSF48056">
    <property type="entry name" value="Di-copper centre-containing domain"/>
    <property type="match status" value="1"/>
</dbReference>
<dbReference type="PANTHER" id="PTHR15459:SF3">
    <property type="entry name" value="POLYAMINE-MODULATED FACTOR 1"/>
    <property type="match status" value="1"/>
</dbReference>
<dbReference type="Gene3D" id="1.10.1280.10">
    <property type="entry name" value="Di-copper center containing domain from catechol oxidase"/>
    <property type="match status" value="2"/>
</dbReference>
<proteinExistence type="predicted"/>
<dbReference type="GO" id="GO:0000444">
    <property type="term" value="C:MIS12/MIND type complex"/>
    <property type="evidence" value="ECO:0007669"/>
    <property type="project" value="InterPro"/>
</dbReference>
<evidence type="ECO:0000256" key="8">
    <source>
        <dbReference type="ARBA" id="ARBA00023306"/>
    </source>
</evidence>
<dbReference type="OrthoDB" id="6132182at2759"/>
<dbReference type="AlphaFoldDB" id="A0A4Y7TG40"/>
<evidence type="ECO:0000256" key="1">
    <source>
        <dbReference type="ARBA" id="ARBA00004123"/>
    </source>
</evidence>
<feature type="coiled-coil region" evidence="10">
    <location>
        <begin position="119"/>
        <end position="156"/>
    </location>
</feature>
<protein>
    <recommendedName>
        <fullName evidence="11">Tyrosinase copper-binding domain-containing protein</fullName>
    </recommendedName>
</protein>
<accession>A0A4Y7TG40</accession>
<keyword evidence="10" id="KW-0175">Coiled coil</keyword>
<evidence type="ECO:0000256" key="10">
    <source>
        <dbReference type="SAM" id="Coils"/>
    </source>
</evidence>
<dbReference type="GO" id="GO:0016491">
    <property type="term" value="F:oxidoreductase activity"/>
    <property type="evidence" value="ECO:0007669"/>
    <property type="project" value="InterPro"/>
</dbReference>
<dbReference type="InterPro" id="IPR002227">
    <property type="entry name" value="Tyrosinase_Cu-bd"/>
</dbReference>
<keyword evidence="6" id="KW-0995">Kinetochore</keyword>
<keyword evidence="8" id="KW-0131">Cell cycle</keyword>
<evidence type="ECO:0000256" key="9">
    <source>
        <dbReference type="ARBA" id="ARBA00023328"/>
    </source>
</evidence>
<dbReference type="EMBL" id="QPFP01000013">
    <property type="protein sequence ID" value="TEB33130.1"/>
    <property type="molecule type" value="Genomic_DNA"/>
</dbReference>
<dbReference type="Pfam" id="PF03980">
    <property type="entry name" value="Nnf1"/>
    <property type="match status" value="1"/>
</dbReference>
<keyword evidence="5" id="KW-0498">Mitosis</keyword>
<evidence type="ECO:0000313" key="12">
    <source>
        <dbReference type="EMBL" id="TEB33130.1"/>
    </source>
</evidence>
<dbReference type="Proteomes" id="UP000298030">
    <property type="component" value="Unassembled WGS sequence"/>
</dbReference>
<keyword evidence="9" id="KW-0137">Centromere</keyword>
<evidence type="ECO:0000256" key="4">
    <source>
        <dbReference type="ARBA" id="ARBA00022618"/>
    </source>
</evidence>
<gene>
    <name evidence="12" type="ORF">FA13DRAFT_1754234</name>
</gene>
<evidence type="ECO:0000256" key="7">
    <source>
        <dbReference type="ARBA" id="ARBA00023242"/>
    </source>
</evidence>
<dbReference type="GO" id="GO:0007059">
    <property type="term" value="P:chromosome segregation"/>
    <property type="evidence" value="ECO:0007669"/>
    <property type="project" value="TreeGrafter"/>
</dbReference>
<evidence type="ECO:0000313" key="13">
    <source>
        <dbReference type="Proteomes" id="UP000298030"/>
    </source>
</evidence>
<keyword evidence="7" id="KW-0539">Nucleus</keyword>
<dbReference type="GO" id="GO:0005634">
    <property type="term" value="C:nucleus"/>
    <property type="evidence" value="ECO:0007669"/>
    <property type="project" value="UniProtKB-SubCell"/>
</dbReference>
<evidence type="ECO:0000256" key="5">
    <source>
        <dbReference type="ARBA" id="ARBA00022776"/>
    </source>
</evidence>
<dbReference type="InterPro" id="IPR008922">
    <property type="entry name" value="Di-copper_centre_dom_sf"/>
</dbReference>
<keyword evidence="13" id="KW-1185">Reference proteome</keyword>
<feature type="domain" description="Tyrosinase copper-binding" evidence="11">
    <location>
        <begin position="200"/>
        <end position="362"/>
    </location>
</feature>
<evidence type="ECO:0000256" key="3">
    <source>
        <dbReference type="ARBA" id="ARBA00022454"/>
    </source>
</evidence>
<sequence>MFNNSGSRRWTHFHSALQLAVQRSAHKWTFEDFTECFPLYVEEDKNSASATFNSISDYIEAQNLRDLDKLFKEYNVQENVDILHKIVQDSKDRKSKGEIRNDAWRENINPRTSICAKTIPVVEKDIARLQRQLKEAEDLNRELLRELEEEARQTDEVNGHALEIVQQVDRACEEWEGIPQDEIEPWTVENLDSDTEDSQSQGHFLPWHRQFTVVHEMLLRDECQYIGPIPVRDSPIFDPETGFGGDGVPGTYTLPGNYSTLDPSKVPINPAAFKGCVQDGPFASSRITLGPGKLVTEHCLVRGINETYRRYINPGALRNTIKRADFESFRIELEGRPVTPAPKLHDAVHVFVGGDMSNFYSSVAGKSPQHGFGGRFVSGHGMSSLMPQMKPVKRLYAITGRSTVYPPYSNVTLDFKLDFGSLSPSVAIRDVMNIHAEPGRYTYV</sequence>
<comment type="caution">
    <text evidence="12">The sequence shown here is derived from an EMBL/GenBank/DDBJ whole genome shotgun (WGS) entry which is preliminary data.</text>
</comment>
<name>A0A4Y7TG40_COPMI</name>
<keyword evidence="3" id="KW-0158">Chromosome</keyword>
<comment type="subcellular location">
    <subcellularLocation>
        <location evidence="2">Chromosome</location>
        <location evidence="2">Centromere</location>
        <location evidence="2">Kinetochore</location>
    </subcellularLocation>
    <subcellularLocation>
        <location evidence="1">Nucleus</location>
    </subcellularLocation>
</comment>
<organism evidence="12 13">
    <name type="scientific">Coprinellus micaceus</name>
    <name type="common">Glistening ink-cap mushroom</name>
    <name type="synonym">Coprinus micaceus</name>
    <dbReference type="NCBI Taxonomy" id="71717"/>
    <lineage>
        <taxon>Eukaryota</taxon>
        <taxon>Fungi</taxon>
        <taxon>Dikarya</taxon>
        <taxon>Basidiomycota</taxon>
        <taxon>Agaricomycotina</taxon>
        <taxon>Agaricomycetes</taxon>
        <taxon>Agaricomycetidae</taxon>
        <taxon>Agaricales</taxon>
        <taxon>Agaricineae</taxon>
        <taxon>Psathyrellaceae</taxon>
        <taxon>Coprinellus</taxon>
    </lineage>
</organism>
<dbReference type="InterPro" id="IPR007128">
    <property type="entry name" value="PMF1/Nnf1"/>
</dbReference>
<dbReference type="GO" id="GO:0051301">
    <property type="term" value="P:cell division"/>
    <property type="evidence" value="ECO:0007669"/>
    <property type="project" value="UniProtKB-KW"/>
</dbReference>
<evidence type="ECO:0000256" key="6">
    <source>
        <dbReference type="ARBA" id="ARBA00022838"/>
    </source>
</evidence>
<dbReference type="Pfam" id="PF00264">
    <property type="entry name" value="Tyrosinase"/>
    <property type="match status" value="1"/>
</dbReference>
<evidence type="ECO:0000256" key="2">
    <source>
        <dbReference type="ARBA" id="ARBA00004629"/>
    </source>
</evidence>
<dbReference type="PANTHER" id="PTHR15459">
    <property type="entry name" value="POLYAMINE-MODULATED FACTOR 1"/>
    <property type="match status" value="1"/>
</dbReference>
<evidence type="ECO:0000259" key="11">
    <source>
        <dbReference type="Pfam" id="PF00264"/>
    </source>
</evidence>